<dbReference type="InterPro" id="IPR032466">
    <property type="entry name" value="Metal_Hydrolase"/>
</dbReference>
<dbReference type="SUPFAM" id="SSF51338">
    <property type="entry name" value="Composite domain of metallo-dependent hydrolases"/>
    <property type="match status" value="1"/>
</dbReference>
<protein>
    <recommendedName>
        <fullName evidence="5">N-acetylgalactosamine-6-phosphate deacetylase</fullName>
        <ecNumber evidence="5">3.5.1.25</ecNumber>
    </recommendedName>
    <alternativeName>
        <fullName evidence="5">N-acetylglucosamine-6-phosphate deacetylase</fullName>
    </alternativeName>
</protein>
<evidence type="ECO:0000256" key="3">
    <source>
        <dbReference type="ARBA" id="ARBA00022801"/>
    </source>
</evidence>
<dbReference type="EC" id="3.5.1.25" evidence="5"/>
<evidence type="ECO:0000256" key="4">
    <source>
        <dbReference type="ARBA" id="ARBA00023277"/>
    </source>
</evidence>
<keyword evidence="8" id="KW-1185">Reference proteome</keyword>
<dbReference type="NCBIfam" id="TIGR00221">
    <property type="entry name" value="nagA"/>
    <property type="match status" value="1"/>
</dbReference>
<dbReference type="PANTHER" id="PTHR11113:SF14">
    <property type="entry name" value="N-ACETYLGLUCOSAMINE-6-PHOSPHATE DEACETYLASE"/>
    <property type="match status" value="1"/>
</dbReference>
<organism evidence="7 8">
    <name type="scientific">Shewanella electrica</name>
    <dbReference type="NCBI Taxonomy" id="515560"/>
    <lineage>
        <taxon>Bacteria</taxon>
        <taxon>Pseudomonadati</taxon>
        <taxon>Pseudomonadota</taxon>
        <taxon>Gammaproteobacteria</taxon>
        <taxon>Alteromonadales</taxon>
        <taxon>Shewanellaceae</taxon>
        <taxon>Shewanella</taxon>
    </lineage>
</organism>
<keyword evidence="3 5" id="KW-0378">Hydrolase</keyword>
<dbReference type="Gene3D" id="2.30.40.10">
    <property type="entry name" value="Urease, subunit C, domain 1"/>
    <property type="match status" value="1"/>
</dbReference>
<dbReference type="GO" id="GO:0008448">
    <property type="term" value="F:N-acetylglucosamine-6-phosphate deacetylase activity"/>
    <property type="evidence" value="ECO:0007669"/>
    <property type="project" value="UniProtKB-EC"/>
</dbReference>
<evidence type="ECO:0000256" key="1">
    <source>
        <dbReference type="ARBA" id="ARBA00010716"/>
    </source>
</evidence>
<keyword evidence="2" id="KW-0479">Metal-binding</keyword>
<comment type="similarity">
    <text evidence="1 5">Belongs to the metallo-dependent hydrolases superfamily. NagA family.</text>
</comment>
<reference evidence="7 8" key="1">
    <citation type="submission" date="2022-02" db="EMBL/GenBank/DDBJ databases">
        <authorList>
            <person name="Zhuang L."/>
        </authorList>
    </citation>
    <scope>NUCLEOTIDE SEQUENCE [LARGE SCALE GENOMIC DNA]</scope>
    <source>
        <strain evidence="7 8">C32</strain>
    </source>
</reference>
<dbReference type="Proteomes" id="UP001201549">
    <property type="component" value="Unassembled WGS sequence"/>
</dbReference>
<evidence type="ECO:0000256" key="2">
    <source>
        <dbReference type="ARBA" id="ARBA00022723"/>
    </source>
</evidence>
<evidence type="ECO:0000313" key="7">
    <source>
        <dbReference type="EMBL" id="MCS4555037.1"/>
    </source>
</evidence>
<dbReference type="PIRSF" id="PIRSF038994">
    <property type="entry name" value="NagA"/>
    <property type="match status" value="1"/>
</dbReference>
<dbReference type="Gene3D" id="3.20.20.140">
    <property type="entry name" value="Metal-dependent hydrolases"/>
    <property type="match status" value="1"/>
</dbReference>
<name>A0ABT2FFH5_9GAMM</name>
<reference evidence="8" key="2">
    <citation type="submission" date="2023-07" db="EMBL/GenBank/DDBJ databases">
        <title>Shewanella mangrovi sp. nov., an acetaldehyde- degrading bacterium isolated from mangrove sediment.</title>
        <authorList>
            <person name="Liu Y."/>
        </authorList>
    </citation>
    <scope>NUCLEOTIDE SEQUENCE [LARGE SCALE GENOMIC DNA]</scope>
    <source>
        <strain evidence="8">C32</strain>
    </source>
</reference>
<dbReference type="Pfam" id="PF01979">
    <property type="entry name" value="Amidohydro_1"/>
    <property type="match status" value="1"/>
</dbReference>
<sequence>MTQYLVERLFDGNEWLAQVLLTIDNGRISAMTPDSQASDVTPLRGTLVAGLVDVQVNGGGGVQFNQAPSVATLAQMAQAHLACGTTSMMPTLITDQFEVMQQGADAIAAYRKQYPHGSIVGVHFEGPHLSLAKKGMHSADCIRQITRQDIDIFCRQDLGQVLLTVAPETVSPAMITELTDAGVIVSLGHSDASAEQCLAAFAAGATGTTHLFNAMSQLTGRSPGLVGAALDSEQVYCGLIVDHHHVHPLNSRLAIKVKGEQRLMLITDAMAPVGSDIDHFFYQGVKVYRQQNRLTLDNGTIAGSVLSMIEAVQNTHNDLGFALAQTLNMASKTPATFLGLEQQLGQLQPGCAANMLLLNDQLAIEQCWLHGEQQRF</sequence>
<accession>A0ABT2FFH5</accession>
<dbReference type="RefSeq" id="WP_238894426.1">
    <property type="nucleotide sequence ID" value="NZ_JAKOGG010000001.1"/>
</dbReference>
<feature type="domain" description="Amidohydrolase-related" evidence="6">
    <location>
        <begin position="46"/>
        <end position="359"/>
    </location>
</feature>
<dbReference type="PANTHER" id="PTHR11113">
    <property type="entry name" value="N-ACETYLGLUCOSAMINE-6-PHOSPHATE DEACETYLASE"/>
    <property type="match status" value="1"/>
</dbReference>
<dbReference type="EMBL" id="JAKOGG010000001">
    <property type="protein sequence ID" value="MCS4555037.1"/>
    <property type="molecule type" value="Genomic_DNA"/>
</dbReference>
<proteinExistence type="inferred from homology"/>
<evidence type="ECO:0000313" key="8">
    <source>
        <dbReference type="Proteomes" id="UP001201549"/>
    </source>
</evidence>
<evidence type="ECO:0000259" key="6">
    <source>
        <dbReference type="Pfam" id="PF01979"/>
    </source>
</evidence>
<dbReference type="SUPFAM" id="SSF51556">
    <property type="entry name" value="Metallo-dependent hydrolases"/>
    <property type="match status" value="1"/>
</dbReference>
<comment type="caution">
    <text evidence="7">The sequence shown here is derived from an EMBL/GenBank/DDBJ whole genome shotgun (WGS) entry which is preliminary data.</text>
</comment>
<gene>
    <name evidence="7" type="primary">nagA</name>
    <name evidence="7" type="ORF">L9G74_01135</name>
</gene>
<dbReference type="InterPro" id="IPR003764">
    <property type="entry name" value="GlcNAc_6-P_deAcase"/>
</dbReference>
<evidence type="ECO:0000256" key="5">
    <source>
        <dbReference type="PIRNR" id="PIRNR038994"/>
    </source>
</evidence>
<dbReference type="InterPro" id="IPR006680">
    <property type="entry name" value="Amidohydro-rel"/>
</dbReference>
<comment type="catalytic activity">
    <reaction evidence="5">
        <text>N-acetyl-D-glucosamine 6-phosphate + H2O = D-glucosamine 6-phosphate + acetate</text>
        <dbReference type="Rhea" id="RHEA:22936"/>
        <dbReference type="ChEBI" id="CHEBI:15377"/>
        <dbReference type="ChEBI" id="CHEBI:30089"/>
        <dbReference type="ChEBI" id="CHEBI:57513"/>
        <dbReference type="ChEBI" id="CHEBI:58725"/>
        <dbReference type="EC" id="3.5.1.25"/>
    </reaction>
</comment>
<dbReference type="InterPro" id="IPR011059">
    <property type="entry name" value="Metal-dep_hydrolase_composite"/>
</dbReference>
<keyword evidence="4 5" id="KW-0119">Carbohydrate metabolism</keyword>